<dbReference type="PANTHER" id="PTHR47926:SF436">
    <property type="entry name" value="PENTATRICOPEPTIDE REPEAT-CONTAINING PROTEIN ELI1, CHLOROPLASTIC-LIKE ISOFORM X2"/>
    <property type="match status" value="1"/>
</dbReference>
<evidence type="ECO:0000313" key="3">
    <source>
        <dbReference type="EMBL" id="EPS71178.1"/>
    </source>
</evidence>
<dbReference type="FunFam" id="1.25.40.10:FF:000242">
    <property type="entry name" value="Pentatricopeptide repeat-containing protein"/>
    <property type="match status" value="1"/>
</dbReference>
<dbReference type="PANTHER" id="PTHR47926">
    <property type="entry name" value="PENTATRICOPEPTIDE REPEAT-CONTAINING PROTEIN"/>
    <property type="match status" value="1"/>
</dbReference>
<feature type="repeat" description="PPR" evidence="2">
    <location>
        <begin position="161"/>
        <end position="191"/>
    </location>
</feature>
<gene>
    <name evidence="3" type="ORF">M569_03581</name>
</gene>
<dbReference type="GO" id="GO:0009451">
    <property type="term" value="P:RNA modification"/>
    <property type="evidence" value="ECO:0007669"/>
    <property type="project" value="InterPro"/>
</dbReference>
<dbReference type="Gene3D" id="1.25.40.10">
    <property type="entry name" value="Tetratricopeptide repeat domain"/>
    <property type="match status" value="3"/>
</dbReference>
<feature type="non-terminal residue" evidence="3">
    <location>
        <position position="420"/>
    </location>
</feature>
<dbReference type="InterPro" id="IPR046960">
    <property type="entry name" value="PPR_At4g14850-like_plant"/>
</dbReference>
<proteinExistence type="predicted"/>
<evidence type="ECO:0008006" key="5">
    <source>
        <dbReference type="Google" id="ProtNLM"/>
    </source>
</evidence>
<keyword evidence="4" id="KW-1185">Reference proteome</keyword>
<dbReference type="InterPro" id="IPR002885">
    <property type="entry name" value="PPR_rpt"/>
</dbReference>
<dbReference type="PROSITE" id="PS51375">
    <property type="entry name" value="PPR"/>
    <property type="match status" value="4"/>
</dbReference>
<evidence type="ECO:0000313" key="4">
    <source>
        <dbReference type="Proteomes" id="UP000015453"/>
    </source>
</evidence>
<dbReference type="GO" id="GO:0003723">
    <property type="term" value="F:RNA binding"/>
    <property type="evidence" value="ECO:0007669"/>
    <property type="project" value="InterPro"/>
</dbReference>
<dbReference type="Pfam" id="PF01535">
    <property type="entry name" value="PPR"/>
    <property type="match status" value="2"/>
</dbReference>
<dbReference type="EMBL" id="AUSU01001371">
    <property type="protein sequence ID" value="EPS71178.1"/>
    <property type="molecule type" value="Genomic_DNA"/>
</dbReference>
<organism evidence="3 4">
    <name type="scientific">Genlisea aurea</name>
    <dbReference type="NCBI Taxonomy" id="192259"/>
    <lineage>
        <taxon>Eukaryota</taxon>
        <taxon>Viridiplantae</taxon>
        <taxon>Streptophyta</taxon>
        <taxon>Embryophyta</taxon>
        <taxon>Tracheophyta</taxon>
        <taxon>Spermatophyta</taxon>
        <taxon>Magnoliopsida</taxon>
        <taxon>eudicotyledons</taxon>
        <taxon>Gunneridae</taxon>
        <taxon>Pentapetalae</taxon>
        <taxon>asterids</taxon>
        <taxon>lamiids</taxon>
        <taxon>Lamiales</taxon>
        <taxon>Lentibulariaceae</taxon>
        <taxon>Genlisea</taxon>
    </lineage>
</organism>
<accession>S8E5U2</accession>
<feature type="repeat" description="PPR" evidence="2">
    <location>
        <begin position="293"/>
        <end position="327"/>
    </location>
</feature>
<protein>
    <recommendedName>
        <fullName evidence="5">Pentacotripeptide-repeat region of PRORP domain-containing protein</fullName>
    </recommendedName>
</protein>
<name>S8E5U2_9LAMI</name>
<reference evidence="3 4" key="1">
    <citation type="journal article" date="2013" name="BMC Genomics">
        <title>The miniature genome of a carnivorous plant Genlisea aurea contains a low number of genes and short non-coding sequences.</title>
        <authorList>
            <person name="Leushkin E.V."/>
            <person name="Sutormin R.A."/>
            <person name="Nabieva E.R."/>
            <person name="Penin A.A."/>
            <person name="Kondrashov A.S."/>
            <person name="Logacheva M.D."/>
        </authorList>
    </citation>
    <scope>NUCLEOTIDE SEQUENCE [LARGE SCALE GENOMIC DNA]</scope>
</reference>
<evidence type="ECO:0000256" key="1">
    <source>
        <dbReference type="ARBA" id="ARBA00022737"/>
    </source>
</evidence>
<dbReference type="FunFam" id="1.25.40.10:FF:000348">
    <property type="entry name" value="Pentatricopeptide repeat-containing protein chloroplastic"/>
    <property type="match status" value="1"/>
</dbReference>
<comment type="caution">
    <text evidence="3">The sequence shown here is derived from an EMBL/GenBank/DDBJ whole genome shotgun (WGS) entry which is preliminary data.</text>
</comment>
<sequence length="420" mass="46169">QYSTLHQLKQLHGRILKLPSPEYWISVASLLRFAAESSNPRSFPYAETLFRSLNRRSTFLYNTVIQCCIQRHRPSQGISFYKDMVREGLIKNNFTFTPLVKACGLISPEYRYCTGLSVHAHIAKLGFHQDLFIASALIQFYSLVLDMKTADELFDEITARDIVLWTCMIDGYGKLEQVEKAQQLFDEMPQRNSVSWSAIMAAHSRVGDYAAVLRLFRRMEASGISPNESSLVTAVSACARLGSISQGLRIHSYAEKLNHASNPILATALVDMYSKCGSAEMASRAFDEMIVKDSGAWNAIISGLATNGESRRSLQLFDEMTSSGVRPTETTLTAVLTACAHSGSIREGLRLFETARSTYGIEPNAEHYACVVDLLARSGAVEEAEGIAEAIAGSGDDGDVWGAILGACRVHGKVEVGDRA</sequence>
<feature type="non-terminal residue" evidence="3">
    <location>
        <position position="1"/>
    </location>
</feature>
<evidence type="ECO:0000256" key="2">
    <source>
        <dbReference type="PROSITE-ProRule" id="PRU00708"/>
    </source>
</evidence>
<dbReference type="AlphaFoldDB" id="S8E5U2"/>
<dbReference type="Proteomes" id="UP000015453">
    <property type="component" value="Unassembled WGS sequence"/>
</dbReference>
<dbReference type="InterPro" id="IPR011990">
    <property type="entry name" value="TPR-like_helical_dom_sf"/>
</dbReference>
<keyword evidence="1" id="KW-0677">Repeat</keyword>
<dbReference type="OrthoDB" id="1863268at2759"/>
<feature type="repeat" description="PPR" evidence="2">
    <location>
        <begin position="192"/>
        <end position="226"/>
    </location>
</feature>
<dbReference type="Pfam" id="PF13041">
    <property type="entry name" value="PPR_2"/>
    <property type="match status" value="3"/>
</dbReference>
<feature type="repeat" description="PPR" evidence="2">
    <location>
        <begin position="57"/>
        <end position="91"/>
    </location>
</feature>
<dbReference type="NCBIfam" id="TIGR00756">
    <property type="entry name" value="PPR"/>
    <property type="match status" value="4"/>
</dbReference>